<organism evidence="2 3">
    <name type="scientific">Megasphaera lornae</name>
    <dbReference type="NCBI Taxonomy" id="1000568"/>
    <lineage>
        <taxon>Bacteria</taxon>
        <taxon>Bacillati</taxon>
        <taxon>Bacillota</taxon>
        <taxon>Negativicutes</taxon>
        <taxon>Veillonellales</taxon>
        <taxon>Veillonellaceae</taxon>
        <taxon>Megasphaera</taxon>
    </lineage>
</organism>
<dbReference type="Proteomes" id="UP000004018">
    <property type="component" value="Unassembled WGS sequence"/>
</dbReference>
<sequence length="143" mass="16411">MSWWRDIWRQSIFLCFFIIPIPIGSYTIHSGSSAVVALAVYGVLSFIVPLCYIRSRETRFGRQDKAISVCAYIAAWLLLAGGSCWVPAVQKTWWQMSVFWQWPTIARDIVFIAVMYVFVSVTLVVAYGFSGLLSCRHDRQCRE</sequence>
<keyword evidence="1" id="KW-1133">Transmembrane helix</keyword>
<feature type="transmembrane region" description="Helical" evidence="1">
    <location>
        <begin position="66"/>
        <end position="89"/>
    </location>
</feature>
<feature type="transmembrane region" description="Helical" evidence="1">
    <location>
        <begin position="12"/>
        <end position="28"/>
    </location>
</feature>
<comment type="caution">
    <text evidence="2">The sequence shown here is derived from an EMBL/GenBank/DDBJ whole genome shotgun (WGS) entry which is preliminary data.</text>
</comment>
<dbReference type="EMBL" id="AFIJ01000020">
    <property type="protein sequence ID" value="EGL40935.1"/>
    <property type="molecule type" value="Genomic_DNA"/>
</dbReference>
<proteinExistence type="predicted"/>
<name>A0ABN0D1N4_9FIRM</name>
<keyword evidence="3" id="KW-1185">Reference proteome</keyword>
<gene>
    <name evidence="2" type="ORF">HMPREF1039_1079</name>
</gene>
<protein>
    <submittedName>
        <fullName evidence="2">Uncharacterized protein</fullName>
    </submittedName>
</protein>
<keyword evidence="1" id="KW-0812">Transmembrane</keyword>
<evidence type="ECO:0000313" key="3">
    <source>
        <dbReference type="Proteomes" id="UP000004018"/>
    </source>
</evidence>
<keyword evidence="1" id="KW-0472">Membrane</keyword>
<evidence type="ECO:0000313" key="2">
    <source>
        <dbReference type="EMBL" id="EGL40935.1"/>
    </source>
</evidence>
<feature type="transmembrane region" description="Helical" evidence="1">
    <location>
        <begin position="109"/>
        <end position="133"/>
    </location>
</feature>
<reference evidence="2 3" key="1">
    <citation type="submission" date="2011-04" db="EMBL/GenBank/DDBJ databases">
        <authorList>
            <person name="Harkins D.M."/>
            <person name="Madupu R."/>
            <person name="Durkin A.S."/>
            <person name="Torralba M."/>
            <person name="Methe B."/>
            <person name="Sutton G.G."/>
            <person name="Nelson K.E."/>
        </authorList>
    </citation>
    <scope>NUCLEOTIDE SEQUENCE [LARGE SCALE GENOMIC DNA]</scope>
    <source>
        <strain evidence="2 3">UPII 199-6</strain>
    </source>
</reference>
<feature type="transmembrane region" description="Helical" evidence="1">
    <location>
        <begin position="34"/>
        <end position="54"/>
    </location>
</feature>
<evidence type="ECO:0000256" key="1">
    <source>
        <dbReference type="SAM" id="Phobius"/>
    </source>
</evidence>
<accession>A0ABN0D1N4</accession>
<dbReference type="RefSeq" id="WP_007390966.1">
    <property type="nucleotide sequence ID" value="NZ_AFIJ01000020.1"/>
</dbReference>